<protein>
    <submittedName>
        <fullName evidence="1">Uncharacterized protein</fullName>
    </submittedName>
</protein>
<accession>A0A0P9MU96</accession>
<dbReference type="AlphaFoldDB" id="A0A0P9MU96"/>
<reference evidence="1 2" key="1">
    <citation type="submission" date="2015-09" db="EMBL/GenBank/DDBJ databases">
        <title>Genome announcement of multiple Pseudomonas syringae strains.</title>
        <authorList>
            <person name="Thakur S."/>
            <person name="Wang P.W."/>
            <person name="Gong Y."/>
            <person name="Weir B.S."/>
            <person name="Guttman D.S."/>
        </authorList>
    </citation>
    <scope>NUCLEOTIDE SEQUENCE [LARGE SCALE GENOMIC DNA]</scope>
    <source>
        <strain evidence="1 2">ICMP19117</strain>
    </source>
</reference>
<comment type="caution">
    <text evidence="1">The sequence shown here is derived from an EMBL/GenBank/DDBJ whole genome shotgun (WGS) entry which is preliminary data.</text>
</comment>
<name>A0A0P9MU96_9PSED</name>
<dbReference type="EMBL" id="LJQB01000005">
    <property type="protein sequence ID" value="KPW87861.1"/>
    <property type="molecule type" value="Genomic_DNA"/>
</dbReference>
<gene>
    <name evidence="1" type="ORF">ALO92_200013</name>
</gene>
<dbReference type="Proteomes" id="UP000050411">
    <property type="component" value="Unassembled WGS sequence"/>
</dbReference>
<evidence type="ECO:0000313" key="2">
    <source>
        <dbReference type="Proteomes" id="UP000050411"/>
    </source>
</evidence>
<sequence>MQQRIESDALLAGKVAQPTRAVAVDQLDVVAVALPLGRRPERLQQTSRLVQFRQLCAPEALAGIGLLSLQPLNVITIATRLFRRHLAAVALQHFTEQARAAPAIHEDVVAGIHQMPHVIGGAQHGQAQQWSLRQIEALLTVGLHPVVEPAFWLATRIQLDKGHLDLTLHHLQRLLALADKTAAQYVVMVQRSLPGVAETRHIQPTNVHPQLVDVVARAFIEQRMKQHALLHRRQRVDIVDLTRSNRQTVKLRLGELRQREVRWRDALMPGRAMFDQGSQRLLIATRQGVDG</sequence>
<proteinExistence type="predicted"/>
<organism evidence="1 2">
    <name type="scientific">Pseudomonas congelans</name>
    <dbReference type="NCBI Taxonomy" id="200452"/>
    <lineage>
        <taxon>Bacteria</taxon>
        <taxon>Pseudomonadati</taxon>
        <taxon>Pseudomonadota</taxon>
        <taxon>Gammaproteobacteria</taxon>
        <taxon>Pseudomonadales</taxon>
        <taxon>Pseudomonadaceae</taxon>
        <taxon>Pseudomonas</taxon>
    </lineage>
</organism>
<evidence type="ECO:0000313" key="1">
    <source>
        <dbReference type="EMBL" id="KPW87861.1"/>
    </source>
</evidence>